<feature type="compositionally biased region" description="Low complexity" evidence="3">
    <location>
        <begin position="460"/>
        <end position="481"/>
    </location>
</feature>
<feature type="region of interest" description="Disordered" evidence="3">
    <location>
        <begin position="1"/>
        <end position="52"/>
    </location>
</feature>
<organism evidence="5 6">
    <name type="scientific">Lymnaea stagnalis</name>
    <name type="common">Great pond snail</name>
    <name type="synonym">Helix stagnalis</name>
    <dbReference type="NCBI Taxonomy" id="6523"/>
    <lineage>
        <taxon>Eukaryota</taxon>
        <taxon>Metazoa</taxon>
        <taxon>Spiralia</taxon>
        <taxon>Lophotrochozoa</taxon>
        <taxon>Mollusca</taxon>
        <taxon>Gastropoda</taxon>
        <taxon>Heterobranchia</taxon>
        <taxon>Euthyneura</taxon>
        <taxon>Panpulmonata</taxon>
        <taxon>Hygrophila</taxon>
        <taxon>Lymnaeoidea</taxon>
        <taxon>Lymnaeidae</taxon>
        <taxon>Lymnaea</taxon>
    </lineage>
</organism>
<feature type="region of interest" description="Disordered" evidence="3">
    <location>
        <begin position="232"/>
        <end position="331"/>
    </location>
</feature>
<proteinExistence type="predicted"/>
<dbReference type="GO" id="GO:0010494">
    <property type="term" value="C:cytoplasmic stress granule"/>
    <property type="evidence" value="ECO:0007669"/>
    <property type="project" value="TreeGrafter"/>
</dbReference>
<gene>
    <name evidence="5" type="ORF">GSLYS_00012572001</name>
</gene>
<comment type="caution">
    <text evidence="5">The sequence shown here is derived from an EMBL/GenBank/DDBJ whole genome shotgun (WGS) entry which is preliminary data.</text>
</comment>
<dbReference type="EMBL" id="CAXITT010000311">
    <property type="protein sequence ID" value="CAL1538751.1"/>
    <property type="molecule type" value="Genomic_DNA"/>
</dbReference>
<evidence type="ECO:0000256" key="2">
    <source>
        <dbReference type="PROSITE-ProRule" id="PRU00332"/>
    </source>
</evidence>
<feature type="compositionally biased region" description="Polar residues" evidence="3">
    <location>
        <begin position="155"/>
        <end position="169"/>
    </location>
</feature>
<dbReference type="Proteomes" id="UP001497497">
    <property type="component" value="Unassembled WGS sequence"/>
</dbReference>
<dbReference type="SMART" id="SM00715">
    <property type="entry name" value="LA"/>
    <property type="match status" value="1"/>
</dbReference>
<feature type="region of interest" description="Disordered" evidence="3">
    <location>
        <begin position="1243"/>
        <end position="1304"/>
    </location>
</feature>
<feature type="compositionally biased region" description="Basic and acidic residues" evidence="3">
    <location>
        <begin position="398"/>
        <end position="408"/>
    </location>
</feature>
<feature type="compositionally biased region" description="Basic residues" evidence="3">
    <location>
        <begin position="388"/>
        <end position="397"/>
    </location>
</feature>
<accession>A0AAV2HXA2</accession>
<evidence type="ECO:0000256" key="3">
    <source>
        <dbReference type="SAM" id="MobiDB-lite"/>
    </source>
</evidence>
<evidence type="ECO:0000259" key="4">
    <source>
        <dbReference type="PROSITE" id="PS50961"/>
    </source>
</evidence>
<feature type="domain" description="HTH La-type RNA-binding" evidence="4">
    <location>
        <begin position="593"/>
        <end position="685"/>
    </location>
</feature>
<feature type="compositionally biased region" description="Low complexity" evidence="3">
    <location>
        <begin position="1056"/>
        <end position="1066"/>
    </location>
</feature>
<dbReference type="Pfam" id="PF05383">
    <property type="entry name" value="La"/>
    <property type="match status" value="1"/>
</dbReference>
<dbReference type="Pfam" id="PF21071">
    <property type="entry name" value="LARP1_HEAT"/>
    <property type="match status" value="1"/>
</dbReference>
<dbReference type="PANTHER" id="PTHR22792">
    <property type="entry name" value="LUPUS LA PROTEIN-RELATED"/>
    <property type="match status" value="1"/>
</dbReference>
<feature type="compositionally biased region" description="Basic and acidic residues" evidence="3">
    <location>
        <begin position="138"/>
        <end position="154"/>
    </location>
</feature>
<dbReference type="PANTHER" id="PTHR22792:SF132">
    <property type="entry name" value="LA-RELATED PROTEIN 1"/>
    <property type="match status" value="1"/>
</dbReference>
<feature type="compositionally biased region" description="Polar residues" evidence="3">
    <location>
        <begin position="85"/>
        <end position="95"/>
    </location>
</feature>
<dbReference type="GO" id="GO:0000339">
    <property type="term" value="F:RNA cap binding"/>
    <property type="evidence" value="ECO:0007669"/>
    <property type="project" value="InterPro"/>
</dbReference>
<feature type="compositionally biased region" description="Polar residues" evidence="3">
    <location>
        <begin position="1245"/>
        <end position="1284"/>
    </location>
</feature>
<feature type="compositionally biased region" description="Polar residues" evidence="3">
    <location>
        <begin position="1294"/>
        <end position="1304"/>
    </location>
</feature>
<feature type="compositionally biased region" description="Polar residues" evidence="3">
    <location>
        <begin position="447"/>
        <end position="459"/>
    </location>
</feature>
<feature type="compositionally biased region" description="Basic and acidic residues" evidence="3">
    <location>
        <begin position="798"/>
        <end position="815"/>
    </location>
</feature>
<feature type="region of interest" description="Disordered" evidence="3">
    <location>
        <begin position="793"/>
        <end position="815"/>
    </location>
</feature>
<evidence type="ECO:0000256" key="1">
    <source>
        <dbReference type="ARBA" id="ARBA00022884"/>
    </source>
</evidence>
<feature type="compositionally biased region" description="Polar residues" evidence="3">
    <location>
        <begin position="14"/>
        <end position="25"/>
    </location>
</feature>
<dbReference type="GO" id="GO:0045727">
    <property type="term" value="P:positive regulation of translation"/>
    <property type="evidence" value="ECO:0007669"/>
    <property type="project" value="TreeGrafter"/>
</dbReference>
<dbReference type="CDD" id="cd07323">
    <property type="entry name" value="LAM"/>
    <property type="match status" value="1"/>
</dbReference>
<protein>
    <recommendedName>
        <fullName evidence="4">HTH La-type RNA-binding domain-containing protein</fullName>
    </recommendedName>
</protein>
<feature type="compositionally biased region" description="Low complexity" evidence="3">
    <location>
        <begin position="287"/>
        <end position="325"/>
    </location>
</feature>
<dbReference type="InterPro" id="IPR036388">
    <property type="entry name" value="WH-like_DNA-bd_sf"/>
</dbReference>
<keyword evidence="1 2" id="KW-0694">RNA-binding</keyword>
<dbReference type="Gene3D" id="1.10.10.10">
    <property type="entry name" value="Winged helix-like DNA-binding domain superfamily/Winged helix DNA-binding domain"/>
    <property type="match status" value="1"/>
</dbReference>
<feature type="compositionally biased region" description="Basic residues" evidence="3">
    <location>
        <begin position="409"/>
        <end position="418"/>
    </location>
</feature>
<dbReference type="InterPro" id="IPR036390">
    <property type="entry name" value="WH_DNA-bd_sf"/>
</dbReference>
<evidence type="ECO:0000313" key="6">
    <source>
        <dbReference type="Proteomes" id="UP001497497"/>
    </source>
</evidence>
<dbReference type="PROSITE" id="PS50961">
    <property type="entry name" value="HTH_LA"/>
    <property type="match status" value="1"/>
</dbReference>
<dbReference type="InterPro" id="IPR006607">
    <property type="entry name" value="DM15"/>
</dbReference>
<sequence length="1304" mass="145451">MAATSAIKGDQESESSPCGTQNNNMPLKAEKQHDGVKNNALSEKQTLSEDNGKLLKEKTAKEEQAAKKFVDAPLPATNAWVRRSATLTTDPTPAQINAEPGKASDPAPVAIEKSQEKTHILGSASHKTPKSAKGTSNNHEKSRPEKAKVEKTKSDSNGNKPAVPENNQKSKIKKFGEDYVEAPLPAVNPWKKPSGTNVATPGSAPFVVDQDPTPAAAVMSSVRNKEVKAVVQPPFASDPTKEAKPPENASNETIHNKATGPVLVDDNWPALHEVKGSEQNQAMPQKASKSSKVKANSTTTTAVASPATNVATNSTSSSGGDSQSTANVDVPTKFSADGVNTVILPCKNANNETYFVQAQLQSDSGGDDSSKENKENSMNGDESNNAVKTKKGTKPKWQRMEIDHLKSDRRNRRSRSQGRRFSPNRRDGKRAGDRFRPESRRSDVGPDSQNWRENMLPQNTTTATTTTSSTEPPRSGSSASGTFGGGRGARGRGGNRGNIRGRGGRGRGGVRDTMSPPFQTTPNNWNPDQAFPTIPTDPETIQAAPWSAGFNQVQTIPRVPPINPAVMLGMDPNLYLQDALLNILGQASLFYEQPQNTYPPETLKHQVEYYFSEDNLVKDLFLRKKMDAEGWVKLELVLSFNKVKELKADYKSLIQVIKTSDKLELSENEDYVRTTISPEMWPIKDDLKGLPPPPAVQRVAAMSTLHSDAPEFVPGKPFVLRSLTSDAPEFIPASQRDRNDPCSGGMRWSQADEDEDNFLCDATSNLTTIPPMLSSSAPQLSIDEWQTVQHKVKKKEKKTQDKVEKPKDEEKAKVEDDREELDFMFDEELDNLNVGRVNNFTDWSDDSADEIDDNDIDKILIVMQTPPALRKHPGGDRTGDYTKRSKITAELSKVINDGLYYYEKDLWDTEFMNEFDFKTVNVISKEEFDKITPKLSLEVEEEQEIPPPPPPPSNASQTESRKVPTPPSSQTGHVDVARSLPAWVPDTPGRREQGPRTPRHDSKEPRFYPPIISKASSKLKKTPRKKKTRHSSNPPIESHVGWVMDRKEHKVRSRHNSSSLSMRSASPSESQLASSYGCTPVSMPHFEHPSHELLKENGFVWHVYNKFHSKCLKERKRLGIGQSQEMNCLYRFWSFFLRQHFNRKMYHEFRTLAVEDGSKGHRYGLECLFRYFSYGLEKRFRQEVFKDFMEETMKDYKNGQLYGLEKFWAFLKYSRRSVDVHPELQAKLSQYKKLSDFRVEDDDQASANIDSNHPSLRSTQTTLPPVRPTQTTLPSVRPAQTTLSPAAAMEFSINKGSNNSTTKS</sequence>
<feature type="compositionally biased region" description="Basic residues" evidence="3">
    <location>
        <begin position="1017"/>
        <end position="1030"/>
    </location>
</feature>
<feature type="region of interest" description="Disordered" evidence="3">
    <location>
        <begin position="355"/>
        <end position="528"/>
    </location>
</feature>
<feature type="compositionally biased region" description="Gly residues" evidence="3">
    <location>
        <begin position="482"/>
        <end position="496"/>
    </location>
</feature>
<feature type="compositionally biased region" description="Polar residues" evidence="3">
    <location>
        <begin position="516"/>
        <end position="527"/>
    </location>
</feature>
<dbReference type="GO" id="GO:0048255">
    <property type="term" value="P:mRNA stabilization"/>
    <property type="evidence" value="ECO:0007669"/>
    <property type="project" value="InterPro"/>
</dbReference>
<dbReference type="InterPro" id="IPR006630">
    <property type="entry name" value="La_HTH"/>
</dbReference>
<feature type="compositionally biased region" description="Basic and acidic residues" evidence="3">
    <location>
        <begin position="988"/>
        <end position="1006"/>
    </location>
</feature>
<feature type="region of interest" description="Disordered" evidence="3">
    <location>
        <begin position="66"/>
        <end position="176"/>
    </location>
</feature>
<reference evidence="5 6" key="1">
    <citation type="submission" date="2024-04" db="EMBL/GenBank/DDBJ databases">
        <authorList>
            <consortium name="Genoscope - CEA"/>
            <person name="William W."/>
        </authorList>
    </citation>
    <scope>NUCLEOTIDE SEQUENCE [LARGE SCALE GENOMIC DNA]</scope>
</reference>
<dbReference type="SMART" id="SM00684">
    <property type="entry name" value="DM15"/>
    <property type="match status" value="3"/>
</dbReference>
<dbReference type="GO" id="GO:0005829">
    <property type="term" value="C:cytosol"/>
    <property type="evidence" value="ECO:0007669"/>
    <property type="project" value="TreeGrafter"/>
</dbReference>
<keyword evidence="6" id="KW-1185">Reference proteome</keyword>
<feature type="region of interest" description="Disordered" evidence="3">
    <location>
        <begin position="938"/>
        <end position="1066"/>
    </location>
</feature>
<dbReference type="InterPro" id="IPR045180">
    <property type="entry name" value="La_dom_prot"/>
</dbReference>
<feature type="compositionally biased region" description="Basic and acidic residues" evidence="3">
    <location>
        <begin position="424"/>
        <end position="444"/>
    </location>
</feature>
<name>A0AAV2HXA2_LYMST</name>
<feature type="compositionally biased region" description="Polar residues" evidence="3">
    <location>
        <begin position="376"/>
        <end position="387"/>
    </location>
</feature>
<evidence type="ECO:0000313" key="5">
    <source>
        <dbReference type="EMBL" id="CAL1538751.1"/>
    </source>
</evidence>
<dbReference type="SUPFAM" id="SSF46785">
    <property type="entry name" value="Winged helix' DNA-binding domain"/>
    <property type="match status" value="1"/>
</dbReference>